<dbReference type="InterPro" id="IPR010852">
    <property type="entry name" value="ABATE"/>
</dbReference>
<dbReference type="InterPro" id="IPR023286">
    <property type="entry name" value="ABATE_dom_sf"/>
</dbReference>
<dbReference type="Gene3D" id="1.10.3300.10">
    <property type="entry name" value="Jann2411-like domain"/>
    <property type="match status" value="1"/>
</dbReference>
<comment type="caution">
    <text evidence="2">The sequence shown here is derived from an EMBL/GenBank/DDBJ whole genome shotgun (WGS) entry which is preliminary data.</text>
</comment>
<gene>
    <name evidence="2" type="ORF">EKO23_23100</name>
</gene>
<name>A0A4Q4Z2C3_9ACTN</name>
<evidence type="ECO:0000259" key="1">
    <source>
        <dbReference type="Pfam" id="PF11706"/>
    </source>
</evidence>
<proteinExistence type="predicted"/>
<dbReference type="AlphaFoldDB" id="A0A4Q4Z2C3"/>
<dbReference type="EMBL" id="SDKM01000060">
    <property type="protein sequence ID" value="RYP81780.1"/>
    <property type="molecule type" value="Genomic_DNA"/>
</dbReference>
<evidence type="ECO:0000313" key="2">
    <source>
        <dbReference type="EMBL" id="RYP81780.1"/>
    </source>
</evidence>
<dbReference type="Pfam" id="PF11706">
    <property type="entry name" value="zf-CGNR"/>
    <property type="match status" value="1"/>
</dbReference>
<reference evidence="2 3" key="1">
    <citation type="submission" date="2019-01" db="EMBL/GenBank/DDBJ databases">
        <title>Nocardioides guangzhouensis sp. nov., an actinobacterium isolated from soil.</title>
        <authorList>
            <person name="Fu Y."/>
            <person name="Cai Y."/>
            <person name="Lin Z."/>
            <person name="Chen P."/>
        </authorList>
    </citation>
    <scope>NUCLEOTIDE SEQUENCE [LARGE SCALE GENOMIC DNA]</scope>
    <source>
        <strain evidence="2 3">130</strain>
    </source>
</reference>
<dbReference type="InterPro" id="IPR021005">
    <property type="entry name" value="Znf_CGNR"/>
</dbReference>
<sequence length="176" mass="19726">MTFARDTELSLLAAVALVNSAEPPDTLTSEAELEAFWTRFGYTGRHDRDETELAGVRALRPQLRELLTADRDSAVVIVNDLLERANARPLLVRHDDQDWHLHVVDADAPWPERIAAETAMAMVEVIRADELSRLGICAQDDCQSIVLDLSRNRSRIFCSNNCGNRAAVAAYRARQR</sequence>
<dbReference type="OrthoDB" id="3531194at2"/>
<keyword evidence="3" id="KW-1185">Reference proteome</keyword>
<protein>
    <submittedName>
        <fullName evidence="2">CGNR zinc finger domain-containing protein</fullName>
    </submittedName>
</protein>
<accession>A0A4Q4Z2C3</accession>
<dbReference type="PANTHER" id="PTHR35525:SF3">
    <property type="entry name" value="BLL6575 PROTEIN"/>
    <property type="match status" value="1"/>
</dbReference>
<dbReference type="Proteomes" id="UP000295198">
    <property type="component" value="Unassembled WGS sequence"/>
</dbReference>
<dbReference type="RefSeq" id="WP_134720840.1">
    <property type="nucleotide sequence ID" value="NZ_SDKM01000060.1"/>
</dbReference>
<organism evidence="2 3">
    <name type="scientific">Nocardioides guangzhouensis</name>
    <dbReference type="NCBI Taxonomy" id="2497878"/>
    <lineage>
        <taxon>Bacteria</taxon>
        <taxon>Bacillati</taxon>
        <taxon>Actinomycetota</taxon>
        <taxon>Actinomycetes</taxon>
        <taxon>Propionibacteriales</taxon>
        <taxon>Nocardioidaceae</taxon>
        <taxon>Nocardioides</taxon>
    </lineage>
</organism>
<feature type="domain" description="Zinc finger CGNR" evidence="1">
    <location>
        <begin position="133"/>
        <end position="175"/>
    </location>
</feature>
<dbReference type="PANTHER" id="PTHR35525">
    <property type="entry name" value="BLL6575 PROTEIN"/>
    <property type="match status" value="1"/>
</dbReference>
<evidence type="ECO:0000313" key="3">
    <source>
        <dbReference type="Proteomes" id="UP000295198"/>
    </source>
</evidence>
<dbReference type="SUPFAM" id="SSF160904">
    <property type="entry name" value="Jann2411-like"/>
    <property type="match status" value="1"/>
</dbReference>
<dbReference type="Pfam" id="PF07336">
    <property type="entry name" value="ABATE"/>
    <property type="match status" value="1"/>
</dbReference>